<accession>A0A368K2N4</accession>
<dbReference type="NCBIfam" id="TIGR03862">
    <property type="entry name" value="flavo_PP4765"/>
    <property type="match status" value="1"/>
</dbReference>
<protein>
    <submittedName>
        <fullName evidence="6">TIGR03862 family flavoprotein</fullName>
    </submittedName>
</protein>
<evidence type="ECO:0000259" key="5">
    <source>
        <dbReference type="Pfam" id="PF22780"/>
    </source>
</evidence>
<gene>
    <name evidence="6" type="ORF">DUT91_15530</name>
</gene>
<dbReference type="Pfam" id="PF03486">
    <property type="entry name" value="HI0933_like"/>
    <property type="match status" value="1"/>
</dbReference>
<dbReference type="InterPro" id="IPR036188">
    <property type="entry name" value="FAD/NAD-bd_sf"/>
</dbReference>
<dbReference type="NCBIfam" id="TIGR00275">
    <property type="entry name" value="aminoacetone oxidase family FAD-binding enzyme"/>
    <property type="match status" value="1"/>
</dbReference>
<keyword evidence="7" id="KW-1185">Reference proteome</keyword>
<dbReference type="InterPro" id="IPR057661">
    <property type="entry name" value="RsdA/BaiN/AoA(So)_Rossmann"/>
</dbReference>
<dbReference type="Gene3D" id="2.40.30.10">
    <property type="entry name" value="Translation factors"/>
    <property type="match status" value="1"/>
</dbReference>
<dbReference type="InterPro" id="IPR055178">
    <property type="entry name" value="RsdA/BaiN/AoA(So)-like_dom"/>
</dbReference>
<dbReference type="PRINTS" id="PR00368">
    <property type="entry name" value="FADPNR"/>
</dbReference>
<evidence type="ECO:0000313" key="7">
    <source>
        <dbReference type="Proteomes" id="UP000253420"/>
    </source>
</evidence>
<proteinExistence type="predicted"/>
<reference evidence="6 7" key="1">
    <citation type="submission" date="2018-07" db="EMBL/GenBank/DDBJ databases">
        <title>The draft genome of Phyllobacterium salinisoli.</title>
        <authorList>
            <person name="Liu L."/>
            <person name="Li L."/>
            <person name="Zhang X."/>
            <person name="Liang L."/>
        </authorList>
    </citation>
    <scope>NUCLEOTIDE SEQUENCE [LARGE SCALE GENOMIC DNA]</scope>
    <source>
        <strain evidence="6 7">LLAN61</strain>
    </source>
</reference>
<feature type="domain" description="RsdA/BaiN/AoA(So)-like insert" evidence="5">
    <location>
        <begin position="190"/>
        <end position="340"/>
    </location>
</feature>
<dbReference type="SUPFAM" id="SSF160996">
    <property type="entry name" value="HI0933 insert domain-like"/>
    <property type="match status" value="1"/>
</dbReference>
<comment type="caution">
    <text evidence="6">The sequence shown here is derived from an EMBL/GenBank/DDBJ whole genome shotgun (WGS) entry which is preliminary data.</text>
</comment>
<dbReference type="PANTHER" id="PTHR42887:SF1">
    <property type="entry name" value="BLR3961 PROTEIN"/>
    <property type="match status" value="1"/>
</dbReference>
<dbReference type="Proteomes" id="UP000253420">
    <property type="component" value="Unassembled WGS sequence"/>
</dbReference>
<sequence length="400" mass="42566">MTGKQIAIIGGGPAGLMAAEMLSSSHRVTVYDSMPTVGRKFLLAGKSGLNITHAEDYARFATRFGSASERLRPALDAFKPDHIRSWAAGLGTGTFVGSSGRVFPEAMKASPLLRAWLGRLQAQGVRILTRHRWEGFADGCIFTTPNGQEVVRSDAVLLALGGASWPRLGSDAGWIPGLRARGVAIDDLLPANCGFDVAWSETFRNRFAGAPVKSVTARSDAGIFPGEFVITQSGIEGSLVYAHAASLRDQIERENGASLELDLMPGRTVERLSHELARQNPKASFSSRIRKGAGLEGVKAALLREITPEAARADPQQLARIIKALPLPILKPRPIAEAISSAGGIAWSGIDDDYMLKALPGVFAAGEMLDWEAPTGGYLLSACLATGRAAAKGIEAWLQR</sequence>
<dbReference type="Gene3D" id="3.50.50.60">
    <property type="entry name" value="FAD/NAD(P)-binding domain"/>
    <property type="match status" value="1"/>
</dbReference>
<dbReference type="SUPFAM" id="SSF51905">
    <property type="entry name" value="FAD/NAD(P)-binding domain"/>
    <property type="match status" value="1"/>
</dbReference>
<dbReference type="OrthoDB" id="5288829at2"/>
<dbReference type="InterPro" id="IPR022460">
    <property type="entry name" value="Flavoprotein_PP4765"/>
</dbReference>
<evidence type="ECO:0000259" key="4">
    <source>
        <dbReference type="Pfam" id="PF03486"/>
    </source>
</evidence>
<dbReference type="AlphaFoldDB" id="A0A368K2N4"/>
<dbReference type="Gene3D" id="1.10.8.260">
    <property type="entry name" value="HI0933 insert domain-like"/>
    <property type="match status" value="1"/>
</dbReference>
<name>A0A368K2N4_9HYPH</name>
<evidence type="ECO:0000313" key="6">
    <source>
        <dbReference type="EMBL" id="RCS22895.1"/>
    </source>
</evidence>
<keyword evidence="3" id="KW-0274">FAD</keyword>
<evidence type="ECO:0000256" key="3">
    <source>
        <dbReference type="ARBA" id="ARBA00022827"/>
    </source>
</evidence>
<keyword evidence="2" id="KW-0285">Flavoprotein</keyword>
<organism evidence="6 7">
    <name type="scientific">Phyllobacterium salinisoli</name>
    <dbReference type="NCBI Taxonomy" id="1899321"/>
    <lineage>
        <taxon>Bacteria</taxon>
        <taxon>Pseudomonadati</taxon>
        <taxon>Pseudomonadota</taxon>
        <taxon>Alphaproteobacteria</taxon>
        <taxon>Hyphomicrobiales</taxon>
        <taxon>Phyllobacteriaceae</taxon>
        <taxon>Phyllobacterium</taxon>
    </lineage>
</organism>
<dbReference type="RefSeq" id="WP_114441437.1">
    <property type="nucleotide sequence ID" value="NZ_QOZG01000006.1"/>
</dbReference>
<evidence type="ECO:0000256" key="1">
    <source>
        <dbReference type="ARBA" id="ARBA00001974"/>
    </source>
</evidence>
<dbReference type="InterPro" id="IPR004792">
    <property type="entry name" value="BaiN-like"/>
</dbReference>
<feature type="domain" description="RsdA/BaiN/AoA(So)-like Rossmann fold-like" evidence="4">
    <location>
        <begin position="5"/>
        <end position="392"/>
    </location>
</feature>
<dbReference type="EMBL" id="QOZG01000006">
    <property type="protein sequence ID" value="RCS22895.1"/>
    <property type="molecule type" value="Genomic_DNA"/>
</dbReference>
<dbReference type="InterPro" id="IPR023166">
    <property type="entry name" value="BaiN-like_dom_sf"/>
</dbReference>
<dbReference type="PANTHER" id="PTHR42887">
    <property type="entry name" value="OS12G0638800 PROTEIN"/>
    <property type="match status" value="1"/>
</dbReference>
<dbReference type="Pfam" id="PF22780">
    <property type="entry name" value="HI0933_like_1st"/>
    <property type="match status" value="1"/>
</dbReference>
<evidence type="ECO:0000256" key="2">
    <source>
        <dbReference type="ARBA" id="ARBA00022630"/>
    </source>
</evidence>
<comment type="cofactor">
    <cofactor evidence="1">
        <name>FAD</name>
        <dbReference type="ChEBI" id="CHEBI:57692"/>
    </cofactor>
</comment>